<name>A0AAV2IE43_LYMST</name>
<organism evidence="2 3">
    <name type="scientific">Lymnaea stagnalis</name>
    <name type="common">Great pond snail</name>
    <name type="synonym">Helix stagnalis</name>
    <dbReference type="NCBI Taxonomy" id="6523"/>
    <lineage>
        <taxon>Eukaryota</taxon>
        <taxon>Metazoa</taxon>
        <taxon>Spiralia</taxon>
        <taxon>Lophotrochozoa</taxon>
        <taxon>Mollusca</taxon>
        <taxon>Gastropoda</taxon>
        <taxon>Heterobranchia</taxon>
        <taxon>Euthyneura</taxon>
        <taxon>Panpulmonata</taxon>
        <taxon>Hygrophila</taxon>
        <taxon>Lymnaeoidea</taxon>
        <taxon>Lymnaeidae</taxon>
        <taxon>Lymnaea</taxon>
    </lineage>
</organism>
<dbReference type="Proteomes" id="UP001497497">
    <property type="component" value="Unassembled WGS sequence"/>
</dbReference>
<evidence type="ECO:0000313" key="2">
    <source>
        <dbReference type="EMBL" id="CAL1545157.1"/>
    </source>
</evidence>
<evidence type="ECO:0000256" key="1">
    <source>
        <dbReference type="SAM" id="MobiDB-lite"/>
    </source>
</evidence>
<proteinExistence type="predicted"/>
<feature type="compositionally biased region" description="Low complexity" evidence="1">
    <location>
        <begin position="260"/>
        <end position="271"/>
    </location>
</feature>
<dbReference type="AlphaFoldDB" id="A0AAV2IE43"/>
<evidence type="ECO:0000313" key="3">
    <source>
        <dbReference type="Proteomes" id="UP001497497"/>
    </source>
</evidence>
<feature type="region of interest" description="Disordered" evidence="1">
    <location>
        <begin position="504"/>
        <end position="549"/>
    </location>
</feature>
<sequence>MRPHGSVEIRSHGSVEMVQSLSSVEMHGSLQEPMSQSEQQMARTPDSGGREMKYDLLPPLQDQAQTSEADKEYFDQYLKSLSAANNRAANGGLEPPTSGLRELEAMVGKSHHDLRELGSKSPMGSLPTGVMTSLESTLPILASGDLRARMDVYERHHESLYVRDTPSSLPRLSDRQTATPLAPNPAAFDAFSSLNSLHPAAGGRDNTYLRQPENLFPTPPVTSNFMAEAMFQRQAMTTPFLPPQPSDRSGLSRIPDTTPLRSNSSSLLRRSGTMPGADMFSSPSMPQAMPRNPFTNAWASQESRPTHWQTPYLPRQPNMTSAGSFFPSKDNYLTGREFMFDPSVRQSAERGMFPSLSSGQTQDTFQLERFDLSNYFPNAMTPYGSSTGTLDYTRSAHPASAKPFDERYRQSAAASASIPDFRGLPPSTGSSDMFSGLPGVNSGLFYASNPMSYHHTQHMTDNVNSAFLTHSTSAQHAMFERDFAAHRGLYPQNTPYPFIDERQYGPPGKLTHTHSVASAPAPQDRDLMSRSGGPEAPMQDPYRSMLYRY</sequence>
<dbReference type="EMBL" id="CAXITT010000681">
    <property type="protein sequence ID" value="CAL1545157.1"/>
    <property type="molecule type" value="Genomic_DNA"/>
</dbReference>
<comment type="caution">
    <text evidence="2">The sequence shown here is derived from an EMBL/GenBank/DDBJ whole genome shotgun (WGS) entry which is preliminary data.</text>
</comment>
<gene>
    <name evidence="2" type="ORF">GSLYS_00018640001</name>
</gene>
<feature type="compositionally biased region" description="Polar residues" evidence="1">
    <location>
        <begin position="32"/>
        <end position="42"/>
    </location>
</feature>
<keyword evidence="3" id="KW-1185">Reference proteome</keyword>
<reference evidence="2 3" key="1">
    <citation type="submission" date="2024-04" db="EMBL/GenBank/DDBJ databases">
        <authorList>
            <consortium name="Genoscope - CEA"/>
            <person name="William W."/>
        </authorList>
    </citation>
    <scope>NUCLEOTIDE SEQUENCE [LARGE SCALE GENOMIC DNA]</scope>
</reference>
<accession>A0AAV2IE43</accession>
<feature type="region of interest" description="Disordered" evidence="1">
    <location>
        <begin position="25"/>
        <end position="54"/>
    </location>
</feature>
<feature type="region of interest" description="Disordered" evidence="1">
    <location>
        <begin position="238"/>
        <end position="321"/>
    </location>
</feature>
<protein>
    <submittedName>
        <fullName evidence="2">Uncharacterized protein</fullName>
    </submittedName>
</protein>
<feature type="compositionally biased region" description="Polar residues" evidence="1">
    <location>
        <begin position="293"/>
        <end position="309"/>
    </location>
</feature>